<dbReference type="AlphaFoldDB" id="A0A4Q2JRC3"/>
<dbReference type="OrthoDB" id="9796770at2"/>
<feature type="domain" description="AB hydrolase-1" evidence="3">
    <location>
        <begin position="51"/>
        <end position="195"/>
    </location>
</feature>
<gene>
    <name evidence="4" type="ORF">ESP57_03420</name>
</gene>
<dbReference type="Pfam" id="PF00561">
    <property type="entry name" value="Abhydrolase_1"/>
    <property type="match status" value="1"/>
</dbReference>
<dbReference type="EMBL" id="SDPO01000001">
    <property type="protein sequence ID" value="RXZ50855.1"/>
    <property type="molecule type" value="Genomic_DNA"/>
</dbReference>
<comment type="caution">
    <text evidence="4">The sequence shown here is derived from an EMBL/GenBank/DDBJ whole genome shotgun (WGS) entry which is preliminary data.</text>
</comment>
<dbReference type="Gene3D" id="3.40.50.1820">
    <property type="entry name" value="alpha/beta hydrolase"/>
    <property type="match status" value="1"/>
</dbReference>
<dbReference type="RefSeq" id="WP_129230541.1">
    <property type="nucleotide sequence ID" value="NZ_SDPO01000001.1"/>
</dbReference>
<reference evidence="4 5" key="1">
    <citation type="submission" date="2019-01" db="EMBL/GenBank/DDBJ databases">
        <authorList>
            <person name="Li J."/>
        </authorList>
    </citation>
    <scope>NUCLEOTIDE SEQUENCE [LARGE SCALE GENOMIC DNA]</scope>
    <source>
        <strain evidence="4 5">CCUG 35506</strain>
    </source>
</reference>
<dbReference type="SUPFAM" id="SSF53474">
    <property type="entry name" value="alpha/beta-Hydrolases"/>
    <property type="match status" value="1"/>
</dbReference>
<evidence type="ECO:0000313" key="4">
    <source>
        <dbReference type="EMBL" id="RXZ50855.1"/>
    </source>
</evidence>
<dbReference type="InterPro" id="IPR002410">
    <property type="entry name" value="Peptidase_S33"/>
</dbReference>
<dbReference type="Proteomes" id="UP000292935">
    <property type="component" value="Unassembled WGS sequence"/>
</dbReference>
<dbReference type="InterPro" id="IPR000073">
    <property type="entry name" value="AB_hydrolase_1"/>
</dbReference>
<organism evidence="4 5">
    <name type="scientific">Agromyces fucosus</name>
    <dbReference type="NCBI Taxonomy" id="41985"/>
    <lineage>
        <taxon>Bacteria</taxon>
        <taxon>Bacillati</taxon>
        <taxon>Actinomycetota</taxon>
        <taxon>Actinomycetes</taxon>
        <taxon>Micrococcales</taxon>
        <taxon>Microbacteriaceae</taxon>
        <taxon>Agromyces</taxon>
    </lineage>
</organism>
<dbReference type="GO" id="GO:0004177">
    <property type="term" value="F:aminopeptidase activity"/>
    <property type="evidence" value="ECO:0007669"/>
    <property type="project" value="UniProtKB-EC"/>
</dbReference>
<accession>A0A4Q2JRC3</accession>
<protein>
    <submittedName>
        <fullName evidence="4">Alpha/beta fold hydrolase</fullName>
    </submittedName>
</protein>
<comment type="similarity">
    <text evidence="1">Belongs to the peptidase S33 family.</text>
</comment>
<dbReference type="PRINTS" id="PR00793">
    <property type="entry name" value="PROAMNOPTASE"/>
</dbReference>
<dbReference type="InterPro" id="IPR051601">
    <property type="entry name" value="Serine_prot/Carboxylest_S33"/>
</dbReference>
<dbReference type="PANTHER" id="PTHR43248:SF2">
    <property type="entry name" value="PROLYL AMINOPEPTIDASE"/>
    <property type="match status" value="1"/>
</dbReference>
<proteinExistence type="inferred from homology"/>
<sequence length="443" mass="49086">MSAHWYPIGPDVAARELWLDVPLDWADPDGPTIRVFARELVDAARREEHLPVLVYLQGGPGGKSPRPLGRDGFLAEALARFRVVLPDQRGTGRSTPLEGRQLEGLGAEASARMLELHRADSIVRDLEALRRAHYGGVQWWTLGQSYGGFLTLHYLSVAPEAIAASAIAGGLPSLDPSADAVYARTFPRVRAKNRRFAERLPHLGSRIARVADLLDAGDVRLPDGDRLTVRRLQTLGFDFGMAPGFDRVHWVFDEAFADADESVLSETFLSSVGALTGFDRNPLFIALQESIYGPGPTAWAAERARDANPDFAPDARPLLFTGEMVFPWMFDEMRALRGFRAGVERLAETARPIELYDHDRLAANVVPIEAVVYLDDMYADAAFSLDTVDRVGGLEAWITNEFEHDGLHTGKVAGRLFDALDRRVAGSAHAPRSRQRRMTRERR</sequence>
<dbReference type="GO" id="GO:0006508">
    <property type="term" value="P:proteolysis"/>
    <property type="evidence" value="ECO:0007669"/>
    <property type="project" value="InterPro"/>
</dbReference>
<keyword evidence="2 4" id="KW-0378">Hydrolase</keyword>
<dbReference type="PANTHER" id="PTHR43248">
    <property type="entry name" value="2-SUCCINYL-6-HYDROXY-2,4-CYCLOHEXADIENE-1-CARBOXYLATE SYNTHASE"/>
    <property type="match status" value="1"/>
</dbReference>
<keyword evidence="5" id="KW-1185">Reference proteome</keyword>
<evidence type="ECO:0000259" key="3">
    <source>
        <dbReference type="Pfam" id="PF00561"/>
    </source>
</evidence>
<dbReference type="InterPro" id="IPR029058">
    <property type="entry name" value="AB_hydrolase_fold"/>
</dbReference>
<evidence type="ECO:0000313" key="5">
    <source>
        <dbReference type="Proteomes" id="UP000292935"/>
    </source>
</evidence>
<name>A0A4Q2JRC3_9MICO</name>
<evidence type="ECO:0000256" key="1">
    <source>
        <dbReference type="ARBA" id="ARBA00010088"/>
    </source>
</evidence>
<evidence type="ECO:0000256" key="2">
    <source>
        <dbReference type="ARBA" id="ARBA00022801"/>
    </source>
</evidence>